<keyword evidence="2" id="KW-1185">Reference proteome</keyword>
<dbReference type="Proteomes" id="UP000789901">
    <property type="component" value="Unassembled WGS sequence"/>
</dbReference>
<accession>A0ABN7VHW8</accession>
<evidence type="ECO:0000313" key="1">
    <source>
        <dbReference type="EMBL" id="CAG8774118.1"/>
    </source>
</evidence>
<dbReference type="EMBL" id="CAJVQB010015359">
    <property type="protein sequence ID" value="CAG8774118.1"/>
    <property type="molecule type" value="Genomic_DNA"/>
</dbReference>
<feature type="non-terminal residue" evidence="1">
    <location>
        <position position="1"/>
    </location>
</feature>
<protein>
    <submittedName>
        <fullName evidence="1">33281_t:CDS:1</fullName>
    </submittedName>
</protein>
<gene>
    <name evidence="1" type="ORF">GMARGA_LOCUS18870</name>
</gene>
<proteinExistence type="predicted"/>
<evidence type="ECO:0000313" key="2">
    <source>
        <dbReference type="Proteomes" id="UP000789901"/>
    </source>
</evidence>
<reference evidence="1 2" key="1">
    <citation type="submission" date="2021-06" db="EMBL/GenBank/DDBJ databases">
        <authorList>
            <person name="Kallberg Y."/>
            <person name="Tangrot J."/>
            <person name="Rosling A."/>
        </authorList>
    </citation>
    <scope>NUCLEOTIDE SEQUENCE [LARGE SCALE GENOMIC DNA]</scope>
    <source>
        <strain evidence="1 2">120-4 pot B 10/14</strain>
    </source>
</reference>
<sequence length="65" mass="7943">GQYFHDFIYDTLRAACMVEEERRDMSYPRRAYLIIKLLRLRAACIEEEERRDMSYPRRAVKKVLT</sequence>
<name>A0ABN7VHW8_GIGMA</name>
<comment type="caution">
    <text evidence="1">The sequence shown here is derived from an EMBL/GenBank/DDBJ whole genome shotgun (WGS) entry which is preliminary data.</text>
</comment>
<organism evidence="1 2">
    <name type="scientific">Gigaspora margarita</name>
    <dbReference type="NCBI Taxonomy" id="4874"/>
    <lineage>
        <taxon>Eukaryota</taxon>
        <taxon>Fungi</taxon>
        <taxon>Fungi incertae sedis</taxon>
        <taxon>Mucoromycota</taxon>
        <taxon>Glomeromycotina</taxon>
        <taxon>Glomeromycetes</taxon>
        <taxon>Diversisporales</taxon>
        <taxon>Gigasporaceae</taxon>
        <taxon>Gigaspora</taxon>
    </lineage>
</organism>